<name>A0A7J8E8W9_ROUAE</name>
<reference evidence="1 2" key="1">
    <citation type="journal article" date="2020" name="Nature">
        <title>Six reference-quality genomes reveal evolution of bat adaptations.</title>
        <authorList>
            <person name="Jebb D."/>
            <person name="Huang Z."/>
            <person name="Pippel M."/>
            <person name="Hughes G.M."/>
            <person name="Lavrichenko K."/>
            <person name="Devanna P."/>
            <person name="Winkler S."/>
            <person name="Jermiin L.S."/>
            <person name="Skirmuntt E.C."/>
            <person name="Katzourakis A."/>
            <person name="Burkitt-Gray L."/>
            <person name="Ray D.A."/>
            <person name="Sullivan K.A.M."/>
            <person name="Roscito J.G."/>
            <person name="Kirilenko B.M."/>
            <person name="Davalos L.M."/>
            <person name="Corthals A.P."/>
            <person name="Power M.L."/>
            <person name="Jones G."/>
            <person name="Ransome R.D."/>
            <person name="Dechmann D.K.N."/>
            <person name="Locatelli A.G."/>
            <person name="Puechmaille S.J."/>
            <person name="Fedrigo O."/>
            <person name="Jarvis E.D."/>
            <person name="Hiller M."/>
            <person name="Vernes S.C."/>
            <person name="Myers E.W."/>
            <person name="Teeling E.C."/>
        </authorList>
    </citation>
    <scope>NUCLEOTIDE SEQUENCE [LARGE SCALE GENOMIC DNA]</scope>
    <source>
        <strain evidence="1">MRouAeg1</strain>
        <tissue evidence="1">Muscle</tissue>
    </source>
</reference>
<dbReference type="Proteomes" id="UP000593571">
    <property type="component" value="Unassembled WGS sequence"/>
</dbReference>
<comment type="caution">
    <text evidence="1">The sequence shown here is derived from an EMBL/GenBank/DDBJ whole genome shotgun (WGS) entry which is preliminary data.</text>
</comment>
<gene>
    <name evidence="1" type="ORF">HJG63_008264</name>
</gene>
<dbReference type="AlphaFoldDB" id="A0A7J8E8W9"/>
<accession>A0A7J8E8W9</accession>
<keyword evidence="2" id="KW-1185">Reference proteome</keyword>
<proteinExistence type="predicted"/>
<sequence>MPSGQPLLMADCLPGFFVSPEENNKHTDLYVSPLTCARRAAAQESPLPAGPAHACWMPSCVSPKAARRGLHTRWACGTTENPKLRRTPRQRSGLQPVPALPGKMALCGAAPSTLSSVLALSALSMIRGGT</sequence>
<protein>
    <submittedName>
        <fullName evidence="1">Uncharacterized protein</fullName>
    </submittedName>
</protein>
<evidence type="ECO:0000313" key="2">
    <source>
        <dbReference type="Proteomes" id="UP000593571"/>
    </source>
</evidence>
<evidence type="ECO:0000313" key="1">
    <source>
        <dbReference type="EMBL" id="KAF6431790.1"/>
    </source>
</evidence>
<organism evidence="1 2">
    <name type="scientific">Rousettus aegyptiacus</name>
    <name type="common">Egyptian fruit bat</name>
    <name type="synonym">Pteropus aegyptiacus</name>
    <dbReference type="NCBI Taxonomy" id="9407"/>
    <lineage>
        <taxon>Eukaryota</taxon>
        <taxon>Metazoa</taxon>
        <taxon>Chordata</taxon>
        <taxon>Craniata</taxon>
        <taxon>Vertebrata</taxon>
        <taxon>Euteleostomi</taxon>
        <taxon>Mammalia</taxon>
        <taxon>Eutheria</taxon>
        <taxon>Laurasiatheria</taxon>
        <taxon>Chiroptera</taxon>
        <taxon>Yinpterochiroptera</taxon>
        <taxon>Pteropodoidea</taxon>
        <taxon>Pteropodidae</taxon>
        <taxon>Rousettinae</taxon>
        <taxon>Rousettus</taxon>
    </lineage>
</organism>
<dbReference type="EMBL" id="JACASE010000010">
    <property type="protein sequence ID" value="KAF6431790.1"/>
    <property type="molecule type" value="Genomic_DNA"/>
</dbReference>